<dbReference type="InterPro" id="IPR007657">
    <property type="entry name" value="Glycosyltransferase_61"/>
</dbReference>
<dbReference type="Proteomes" id="UP001497392">
    <property type="component" value="Unassembled WGS sequence"/>
</dbReference>
<proteinExistence type="predicted"/>
<protein>
    <submittedName>
        <fullName evidence="2">G10167 protein</fullName>
    </submittedName>
</protein>
<keyword evidence="3" id="KW-1185">Reference proteome</keyword>
<accession>A0ABP1G4N3</accession>
<keyword evidence="1" id="KW-0472">Membrane</keyword>
<gene>
    <name evidence="2" type="primary">g10167</name>
    <name evidence="2" type="ORF">VP750_LOCUS9147</name>
</gene>
<dbReference type="EMBL" id="CAXHTA020000017">
    <property type="protein sequence ID" value="CAL5227241.1"/>
    <property type="molecule type" value="Genomic_DNA"/>
</dbReference>
<evidence type="ECO:0000313" key="2">
    <source>
        <dbReference type="EMBL" id="CAL5227241.1"/>
    </source>
</evidence>
<sequence length="528" mass="59137">MRGRSSGTDGTIKTAFGQRITGGLERAFDLRDPYKLNRAPMLRGGKRRLTSIGSIVCALLGIALLVGIGVFIGRELVRPPKRSWEGFKPGSEPLHVLEMKGIQTSLRTDNNFPGYSSFACMGHKWEDDYLQNSCRFHDICLNHSSLEWQYYVDPEEAEVPLFYHYLNGHAVYEFPGDFIMTGHVHILPYTSWAPKVVHGRIPEKYPYSDAPVAVFHSLNDFVGSFRHALFDFILPVFNLMQLFRMYTPEFLLIEAPHQGHDPDAAKFLIKPDDPLLSLTRLISQNDVVTLRDVRRSSPPRTDATCFHTVLAGSGHLQASEARVRTSTFWAAAMANLGLQVKLPQDHPVVTVITKKGRRSIENAEQIADRLRERFPEAEVALVDGNSLNTVPLKTRAETLLRTSVMVTPCGSLAALAYLLPPGATAVVMNYLQSETKANVQLDDDAFWNVDHVTLAYYPLGPEDYEGTTDRPACQKQKGDPMFEEEGALVNCNVKIADLERMEHIVGAALRRWHAEHGAPNRADLAFQR</sequence>
<comment type="caution">
    <text evidence="2">The sequence shown here is derived from an EMBL/GenBank/DDBJ whole genome shotgun (WGS) entry which is preliminary data.</text>
</comment>
<feature type="transmembrane region" description="Helical" evidence="1">
    <location>
        <begin position="49"/>
        <end position="72"/>
    </location>
</feature>
<organism evidence="2 3">
    <name type="scientific">Coccomyxa viridis</name>
    <dbReference type="NCBI Taxonomy" id="1274662"/>
    <lineage>
        <taxon>Eukaryota</taxon>
        <taxon>Viridiplantae</taxon>
        <taxon>Chlorophyta</taxon>
        <taxon>core chlorophytes</taxon>
        <taxon>Trebouxiophyceae</taxon>
        <taxon>Trebouxiophyceae incertae sedis</taxon>
        <taxon>Coccomyxaceae</taxon>
        <taxon>Coccomyxa</taxon>
    </lineage>
</organism>
<evidence type="ECO:0000256" key="1">
    <source>
        <dbReference type="SAM" id="Phobius"/>
    </source>
</evidence>
<keyword evidence="1" id="KW-1133">Transmembrane helix</keyword>
<keyword evidence="1" id="KW-0812">Transmembrane</keyword>
<evidence type="ECO:0000313" key="3">
    <source>
        <dbReference type="Proteomes" id="UP001497392"/>
    </source>
</evidence>
<reference evidence="2 3" key="1">
    <citation type="submission" date="2024-06" db="EMBL/GenBank/DDBJ databases">
        <authorList>
            <person name="Kraege A."/>
            <person name="Thomma B."/>
        </authorList>
    </citation>
    <scope>NUCLEOTIDE SEQUENCE [LARGE SCALE GENOMIC DNA]</scope>
</reference>
<dbReference type="PANTHER" id="PTHR20961">
    <property type="entry name" value="GLYCOSYLTRANSFERASE"/>
    <property type="match status" value="1"/>
</dbReference>
<name>A0ABP1G4N3_9CHLO</name>